<evidence type="ECO:0000313" key="2">
    <source>
        <dbReference type="Proteomes" id="UP001235303"/>
    </source>
</evidence>
<sequence>MKLKHILLLAAATGALGIAAWWALKPEPKPAIAYGQALQALASPSEPDPEWLIRSDWILQKFCIDAQGSTIATLDPSPCGGQPFGRGGEDSLNQLLLWAERHRQNAINLEAQRLIAKAIEFANTPNHPCHQKPLDQCYQSFEDNLIGEIQNTNDPAELARLIGKSQALAIARSGISPRTEPLSKTQIQQGIERFSQDLETLKSAGIDGAIQLSRDIQEQLNHEQN</sequence>
<proteinExistence type="predicted"/>
<comment type="caution">
    <text evidence="1">The sequence shown here is derived from an EMBL/GenBank/DDBJ whole genome shotgun (WGS) entry which is preliminary data.</text>
</comment>
<evidence type="ECO:0008006" key="3">
    <source>
        <dbReference type="Google" id="ProtNLM"/>
    </source>
</evidence>
<dbReference type="Proteomes" id="UP001235303">
    <property type="component" value="Unassembled WGS sequence"/>
</dbReference>
<keyword evidence="2" id="KW-1185">Reference proteome</keyword>
<accession>A0ABT7ATN6</accession>
<reference evidence="1 2" key="1">
    <citation type="submission" date="2023-01" db="EMBL/GenBank/DDBJ databases">
        <title>Novel diversity within Roseofilum (Cyanobacteria; Desertifilaceae) from marine benthic mats with descriptions of four novel species.</title>
        <authorList>
            <person name="Wang Y."/>
            <person name="Berthold D.E."/>
            <person name="Hu J."/>
            <person name="Lefler F.W."/>
            <person name="Laughinghouse H.D. IV."/>
        </authorList>
    </citation>
    <scope>NUCLEOTIDE SEQUENCE [LARGE SCALE GENOMIC DNA]</scope>
    <source>
        <strain evidence="1 2">BLCC-M154</strain>
    </source>
</reference>
<organism evidence="1 2">
    <name type="scientific">Roseofilum acuticapitatum BLCC-M154</name>
    <dbReference type="NCBI Taxonomy" id="3022444"/>
    <lineage>
        <taxon>Bacteria</taxon>
        <taxon>Bacillati</taxon>
        <taxon>Cyanobacteriota</taxon>
        <taxon>Cyanophyceae</taxon>
        <taxon>Desertifilales</taxon>
        <taxon>Desertifilaceae</taxon>
        <taxon>Roseofilum</taxon>
        <taxon>Roseofilum acuticapitatum</taxon>
    </lineage>
</organism>
<gene>
    <name evidence="1" type="ORF">PMG71_09555</name>
</gene>
<evidence type="ECO:0000313" key="1">
    <source>
        <dbReference type="EMBL" id="MDJ1169671.1"/>
    </source>
</evidence>
<protein>
    <recommendedName>
        <fullName evidence="3">DUF732 domain-containing protein</fullName>
    </recommendedName>
</protein>
<dbReference type="EMBL" id="JAQOSP010000065">
    <property type="protein sequence ID" value="MDJ1169671.1"/>
    <property type="molecule type" value="Genomic_DNA"/>
</dbReference>
<dbReference type="RefSeq" id="WP_283753428.1">
    <property type="nucleotide sequence ID" value="NZ_JAQOSP010000065.1"/>
</dbReference>
<name>A0ABT7ATN6_9CYAN</name>